<gene>
    <name evidence="1" type="ORF">I3842_13G173100</name>
</gene>
<proteinExistence type="predicted"/>
<dbReference type="AlphaFoldDB" id="A0A922IVC9"/>
<dbReference type="PANTHER" id="PTHR48475">
    <property type="entry name" value="RIBONUCLEASE H"/>
    <property type="match status" value="1"/>
</dbReference>
<evidence type="ECO:0008006" key="3">
    <source>
        <dbReference type="Google" id="ProtNLM"/>
    </source>
</evidence>
<protein>
    <recommendedName>
        <fullName evidence="3">Integrase catalytic domain-containing protein</fullName>
    </recommendedName>
</protein>
<evidence type="ECO:0000313" key="1">
    <source>
        <dbReference type="EMBL" id="KAG6683049.1"/>
    </source>
</evidence>
<organism evidence="1 2">
    <name type="scientific">Carya illinoinensis</name>
    <name type="common">Pecan</name>
    <dbReference type="NCBI Taxonomy" id="32201"/>
    <lineage>
        <taxon>Eukaryota</taxon>
        <taxon>Viridiplantae</taxon>
        <taxon>Streptophyta</taxon>
        <taxon>Embryophyta</taxon>
        <taxon>Tracheophyta</taxon>
        <taxon>Spermatophyta</taxon>
        <taxon>Magnoliopsida</taxon>
        <taxon>eudicotyledons</taxon>
        <taxon>Gunneridae</taxon>
        <taxon>Pentapetalae</taxon>
        <taxon>rosids</taxon>
        <taxon>fabids</taxon>
        <taxon>Fagales</taxon>
        <taxon>Juglandaceae</taxon>
        <taxon>Carya</taxon>
    </lineage>
</organism>
<dbReference type="EMBL" id="CM031837">
    <property type="protein sequence ID" value="KAG6683049.1"/>
    <property type="molecule type" value="Genomic_DNA"/>
</dbReference>
<reference evidence="1" key="1">
    <citation type="submission" date="2021-01" db="EMBL/GenBank/DDBJ databases">
        <authorList>
            <person name="Lovell J.T."/>
            <person name="Bentley N."/>
            <person name="Bhattarai G."/>
            <person name="Jenkins J.W."/>
            <person name="Sreedasyam A."/>
            <person name="Alarcon Y."/>
            <person name="Bock C."/>
            <person name="Boston L."/>
            <person name="Carlson J."/>
            <person name="Cervantes K."/>
            <person name="Clermont K."/>
            <person name="Krom N."/>
            <person name="Kubenka K."/>
            <person name="Mamidi S."/>
            <person name="Mattison C."/>
            <person name="Monteros M."/>
            <person name="Pisani C."/>
            <person name="Plott C."/>
            <person name="Rajasekar S."/>
            <person name="Rhein H.S."/>
            <person name="Rohla C."/>
            <person name="Song M."/>
            <person name="Hilaire R.S."/>
            <person name="Shu S."/>
            <person name="Wells L."/>
            <person name="Wang X."/>
            <person name="Webber J."/>
            <person name="Heerema R.J."/>
            <person name="Klein P."/>
            <person name="Conner P."/>
            <person name="Grauke L."/>
            <person name="Grimwood J."/>
            <person name="Schmutz J."/>
            <person name="Randall J.J."/>
        </authorList>
    </citation>
    <scope>NUCLEOTIDE SEQUENCE</scope>
    <source>
        <tissue evidence="1">Leaf</tissue>
    </source>
</reference>
<name>A0A922IVC9_CARIL</name>
<evidence type="ECO:0000313" key="2">
    <source>
        <dbReference type="Proteomes" id="UP000811246"/>
    </source>
</evidence>
<dbReference type="Proteomes" id="UP000811246">
    <property type="component" value="Chromosome 13"/>
</dbReference>
<accession>A0A922IVC9</accession>
<comment type="caution">
    <text evidence="1">The sequence shown here is derived from an EMBL/GenBank/DDBJ whole genome shotgun (WGS) entry which is preliminary data.</text>
</comment>
<sequence length="106" mass="12566">MKKYGIHHKVSTPYHAQTTRQVELANRELKHILEKPVNPNRKDWSLRLTDALWAYRAAFKTSLNMSLYRLIYGKACHLPVEHEHKAYWAVKQFNFSIDHAGSMRKF</sequence>
<dbReference type="PANTHER" id="PTHR48475:SF1">
    <property type="entry name" value="RNASE H TYPE-1 DOMAIN-CONTAINING PROTEIN"/>
    <property type="match status" value="1"/>
</dbReference>